<sequence length="96" mass="11004">MASFVVILLSMMTMTIICGQSYANIPVQCNPGLFEELPPRIRKVCAALNRIYNLGSEMENYIDENDNNLGFYNNLIDSGVKRQDVDHVFLRFGKRR</sequence>
<dbReference type="EMBL" id="KY563584">
    <property type="protein sequence ID" value="ARK19993.1"/>
    <property type="molecule type" value="mRNA"/>
</dbReference>
<proteinExistence type="evidence at transcript level"/>
<protein>
    <submittedName>
        <fullName evidence="2">Myosuppressin-like protein</fullName>
    </submittedName>
</protein>
<feature type="chain" id="PRO_5012732472" evidence="1">
    <location>
        <begin position="24"/>
        <end position="96"/>
    </location>
</feature>
<name>A0A1W6EW89_AMPCP</name>
<keyword evidence="1" id="KW-0732">Signal</keyword>
<accession>A0A1W6EW89</accession>
<dbReference type="AlphaFoldDB" id="A0A1W6EW89"/>
<evidence type="ECO:0000313" key="2">
    <source>
        <dbReference type="EMBL" id="ARK19993.1"/>
    </source>
</evidence>
<evidence type="ECO:0000256" key="1">
    <source>
        <dbReference type="SAM" id="SignalP"/>
    </source>
</evidence>
<feature type="signal peptide" evidence="1">
    <location>
        <begin position="1"/>
        <end position="23"/>
    </location>
</feature>
<reference evidence="2" key="1">
    <citation type="submission" date="2017-02" db="EMBL/GenBank/DDBJ databases">
        <title>Parasitoid Jewel Wasp Mounts Multi-Pronged Neurochemical Attack to Hijack a Host Brain.</title>
        <authorList>
            <person name="Arvidson R.S."/>
            <person name="Kaiser M."/>
            <person name="Libersat F."/>
            <person name="Adams M.E."/>
        </authorList>
    </citation>
    <scope>NUCLEOTIDE SEQUENCE</scope>
    <source>
        <strain evidence="2">211</strain>
    </source>
</reference>
<organism evidence="2">
    <name type="scientific">Ampulex compressa</name>
    <name type="common">Emerald cockroach wasp</name>
    <dbReference type="NCBI Taxonomy" id="860918"/>
    <lineage>
        <taxon>Eukaryota</taxon>
        <taxon>Metazoa</taxon>
        <taxon>Ecdysozoa</taxon>
        <taxon>Arthropoda</taxon>
        <taxon>Hexapoda</taxon>
        <taxon>Insecta</taxon>
        <taxon>Pterygota</taxon>
        <taxon>Neoptera</taxon>
        <taxon>Endopterygota</taxon>
        <taxon>Hymenoptera</taxon>
        <taxon>Apocrita</taxon>
        <taxon>Aculeata</taxon>
        <taxon>Apoidea</taxon>
        <taxon>Ampulicidae</taxon>
        <taxon>Ampulicini</taxon>
        <taxon>Ampulex</taxon>
    </lineage>
</organism>